<proteinExistence type="predicted"/>
<sequence length="183" mass="20611">MSLELWTIGHSTRPIEELVGLLQSHGIQLLVDVRTIPFSRRNPQFHQETLAQSLREAGLQYHHLPALGGRRKTRPDSVNVGWRNSGFRGYADYMQTQAFWNGLEELVDIGQQSPSAVMCAEAVPWRCHRTLIADAMVIRGWKVHHIISASSLKTHTLTPFAKPDAGRLTYPSEGSSDLTLRLF</sequence>
<gene>
    <name evidence="1" type="ORF">PQG83_16400</name>
</gene>
<dbReference type="EMBL" id="CP116968">
    <property type="protein sequence ID" value="WNM61319.1"/>
    <property type="molecule type" value="Genomic_DNA"/>
</dbReference>
<protein>
    <submittedName>
        <fullName evidence="1">DUF488 domain-containing protein</fullName>
    </submittedName>
</protein>
<dbReference type="Pfam" id="PF04343">
    <property type="entry name" value="DUF488"/>
    <property type="match status" value="1"/>
</dbReference>
<dbReference type="RefSeq" id="WP_312743302.1">
    <property type="nucleotide sequence ID" value="NZ_CP116968.1"/>
</dbReference>
<evidence type="ECO:0000313" key="2">
    <source>
        <dbReference type="Proteomes" id="UP001302494"/>
    </source>
</evidence>
<dbReference type="InterPro" id="IPR007438">
    <property type="entry name" value="DUF488"/>
</dbReference>
<evidence type="ECO:0000313" key="1">
    <source>
        <dbReference type="EMBL" id="WNM61319.1"/>
    </source>
</evidence>
<dbReference type="Proteomes" id="UP001302494">
    <property type="component" value="Chromosome"/>
</dbReference>
<dbReference type="PANTHER" id="PTHR39337">
    <property type="entry name" value="BLR5642 PROTEIN"/>
    <property type="match status" value="1"/>
</dbReference>
<dbReference type="AlphaFoldDB" id="A0AA96K238"/>
<dbReference type="PIRSF" id="PIRSF024492">
    <property type="entry name" value="UCP024492"/>
    <property type="match status" value="1"/>
</dbReference>
<dbReference type="InterPro" id="IPR014519">
    <property type="entry name" value="UCP024492"/>
</dbReference>
<accession>A0AA96K238</accession>
<dbReference type="KEGG" id="nneo:PQG83_16400"/>
<dbReference type="PANTHER" id="PTHR39337:SF1">
    <property type="entry name" value="BLR5642 PROTEIN"/>
    <property type="match status" value="1"/>
</dbReference>
<name>A0AA96K238_9BACT</name>
<reference evidence="1 2" key="1">
    <citation type="submission" date="2023-01" db="EMBL/GenBank/DDBJ databases">
        <title>Cultivation and genomic characterization of new, ubiquitous marine nitrite-oxidizing bacteria from the Nitrospirales.</title>
        <authorList>
            <person name="Mueller A.J."/>
            <person name="Daebeler A."/>
            <person name="Herbold C.W."/>
            <person name="Kirkegaard R.H."/>
            <person name="Daims H."/>
        </authorList>
    </citation>
    <scope>NUCLEOTIDE SEQUENCE [LARGE SCALE GENOMIC DNA]</scope>
    <source>
        <strain evidence="1 2">DK</strain>
    </source>
</reference>
<organism evidence="1 2">
    <name type="scientific">Candidatus Nitrospira neomarina</name>
    <dbReference type="NCBI Taxonomy" id="3020899"/>
    <lineage>
        <taxon>Bacteria</taxon>
        <taxon>Pseudomonadati</taxon>
        <taxon>Nitrospirota</taxon>
        <taxon>Nitrospiria</taxon>
        <taxon>Nitrospirales</taxon>
        <taxon>Nitrospiraceae</taxon>
        <taxon>Nitrospira</taxon>
    </lineage>
</organism>
<keyword evidence="2" id="KW-1185">Reference proteome</keyword>